<comment type="caution">
    <text evidence="1">The sequence shown here is derived from an EMBL/GenBank/DDBJ whole genome shotgun (WGS) entry which is preliminary data.</text>
</comment>
<organism evidence="1 2">
    <name type="scientific">Anoxynatronum buryatiense</name>
    <dbReference type="NCBI Taxonomy" id="489973"/>
    <lineage>
        <taxon>Bacteria</taxon>
        <taxon>Bacillati</taxon>
        <taxon>Bacillota</taxon>
        <taxon>Clostridia</taxon>
        <taxon>Eubacteriales</taxon>
        <taxon>Clostridiaceae</taxon>
        <taxon>Anoxynatronum</taxon>
    </lineage>
</organism>
<dbReference type="EMBL" id="FXUF01000011">
    <property type="protein sequence ID" value="SMP64266.1"/>
    <property type="molecule type" value="Genomic_DNA"/>
</dbReference>
<dbReference type="Proteomes" id="UP001158066">
    <property type="component" value="Unassembled WGS sequence"/>
</dbReference>
<proteinExistence type="predicted"/>
<evidence type="ECO:0000313" key="2">
    <source>
        <dbReference type="Proteomes" id="UP001158066"/>
    </source>
</evidence>
<keyword evidence="2" id="KW-1185">Reference proteome</keyword>
<evidence type="ECO:0000313" key="1">
    <source>
        <dbReference type="EMBL" id="SMP64266.1"/>
    </source>
</evidence>
<dbReference type="RefSeq" id="WP_283410034.1">
    <property type="nucleotide sequence ID" value="NZ_FXUF01000011.1"/>
</dbReference>
<gene>
    <name evidence="1" type="ORF">SAMN06296020_111120</name>
</gene>
<accession>A0AA46AJP7</accession>
<dbReference type="AlphaFoldDB" id="A0AA46AJP7"/>
<sequence length="275" mass="31832">MELSDLRKTSMEFRRLSSNALRAKYDEGNLHLMRLRHYIEGCEYIQGIIEDEIQGTEIDYKSEFIISDGGWNYFNYPVDHGTHMKAVLDYFYELTEQDRDIRGEARKYRCSSNQWNDIVRNFVEKLIKPLVDFITDRISMDIMTKEQRNNTGTNINQYIDKNYGTANIASGNINSSNEYIINEVERINELVSSLKVSVEESGCKDASVEEFLDDLDTITENVNASEPKMVKIKKALRGIGSFIKNLPTAIKTSQLIITNSEELIEVARKFMENFR</sequence>
<evidence type="ECO:0008006" key="3">
    <source>
        <dbReference type="Google" id="ProtNLM"/>
    </source>
</evidence>
<protein>
    <recommendedName>
        <fullName evidence="3">AbiTii domain-containing protein</fullName>
    </recommendedName>
</protein>
<reference evidence="1" key="1">
    <citation type="submission" date="2017-05" db="EMBL/GenBank/DDBJ databases">
        <authorList>
            <person name="Varghese N."/>
            <person name="Submissions S."/>
        </authorList>
    </citation>
    <scope>NUCLEOTIDE SEQUENCE</scope>
    <source>
        <strain evidence="1">Su22</strain>
    </source>
</reference>
<name>A0AA46AJP7_9CLOT</name>